<comment type="catalytic activity">
    <reaction evidence="3">
        <text>N(6)-succinyl-L-lysyl-[protein] + NAD(+) + H2O = 2''-O-succinyl-ADP-D-ribose + nicotinamide + L-lysyl-[protein]</text>
        <dbReference type="Rhea" id="RHEA:47668"/>
        <dbReference type="Rhea" id="RHEA-COMP:9752"/>
        <dbReference type="Rhea" id="RHEA-COMP:11877"/>
        <dbReference type="ChEBI" id="CHEBI:15377"/>
        <dbReference type="ChEBI" id="CHEBI:17154"/>
        <dbReference type="ChEBI" id="CHEBI:29969"/>
        <dbReference type="ChEBI" id="CHEBI:57540"/>
        <dbReference type="ChEBI" id="CHEBI:87830"/>
        <dbReference type="ChEBI" id="CHEBI:87832"/>
    </reaction>
</comment>
<dbReference type="CDD" id="cd01412">
    <property type="entry name" value="SIRT5_Af1_CobB"/>
    <property type="match status" value="1"/>
</dbReference>
<keyword evidence="7" id="KW-1185">Reference proteome</keyword>
<feature type="binding site" evidence="3">
    <location>
        <begin position="89"/>
        <end position="92"/>
    </location>
    <ligand>
        <name>NAD(+)</name>
        <dbReference type="ChEBI" id="CHEBI:57540"/>
    </ligand>
</feature>
<dbReference type="Proteomes" id="UP001319200">
    <property type="component" value="Unassembled WGS sequence"/>
</dbReference>
<comment type="similarity">
    <text evidence="3">Belongs to the sirtuin family. Class III subfamily.</text>
</comment>
<dbReference type="GO" id="GO:0070403">
    <property type="term" value="F:NAD+ binding"/>
    <property type="evidence" value="ECO:0007669"/>
    <property type="project" value="UniProtKB-UniRule"/>
</dbReference>
<feature type="binding site" evidence="3">
    <location>
        <begin position="12"/>
        <end position="31"/>
    </location>
    <ligand>
        <name>NAD(+)</name>
        <dbReference type="ChEBI" id="CHEBI:57540"/>
    </ligand>
</feature>
<dbReference type="GO" id="GO:0017136">
    <property type="term" value="F:histone deacetylase activity, NAD-dependent"/>
    <property type="evidence" value="ECO:0007669"/>
    <property type="project" value="TreeGrafter"/>
</dbReference>
<keyword evidence="1" id="KW-0808">Transferase</keyword>
<dbReference type="Gene3D" id="3.40.50.1220">
    <property type="entry name" value="TPP-binding domain"/>
    <property type="match status" value="1"/>
</dbReference>
<dbReference type="HAMAP" id="MF_01121">
    <property type="entry name" value="Sirtuin_ClassIII"/>
    <property type="match status" value="1"/>
</dbReference>
<dbReference type="AlphaFoldDB" id="A0AAP2DH01"/>
<protein>
    <recommendedName>
        <fullName evidence="3">NAD-dependent protein deacylase</fullName>
        <ecNumber evidence="3">2.3.1.286</ecNumber>
    </recommendedName>
    <alternativeName>
        <fullName evidence="3">Regulatory protein SIR2 homolog</fullName>
    </alternativeName>
</protein>
<feature type="binding site" evidence="3">
    <location>
        <begin position="173"/>
        <end position="175"/>
    </location>
    <ligand>
        <name>NAD(+)</name>
        <dbReference type="ChEBI" id="CHEBI:57540"/>
    </ligand>
</feature>
<dbReference type="PANTHER" id="PTHR11085:SF4">
    <property type="entry name" value="NAD-DEPENDENT PROTEIN DEACYLASE"/>
    <property type="match status" value="1"/>
</dbReference>
<keyword evidence="3" id="KW-0963">Cytoplasm</keyword>
<dbReference type="RefSeq" id="WP_254160006.1">
    <property type="nucleotide sequence ID" value="NZ_JAHESF010000001.1"/>
</dbReference>
<name>A0AAP2DH01_9BACT</name>
<feature type="domain" description="Deacetylase sirtuin-type" evidence="5">
    <location>
        <begin position="1"/>
        <end position="232"/>
    </location>
</feature>
<dbReference type="SUPFAM" id="SSF52467">
    <property type="entry name" value="DHS-like NAD/FAD-binding domain"/>
    <property type="match status" value="1"/>
</dbReference>
<comment type="function">
    <text evidence="3">NAD-dependent lysine deacetylase and desuccinylase that specifically removes acetyl and succinyl groups on target proteins. Modulates the activities of several proteins which are inactive in their acylated form.</text>
</comment>
<evidence type="ECO:0000256" key="3">
    <source>
        <dbReference type="HAMAP-Rule" id="MF_01121"/>
    </source>
</evidence>
<feature type="binding site" evidence="3">
    <location>
        <position position="217"/>
    </location>
    <ligand>
        <name>NAD(+)</name>
        <dbReference type="ChEBI" id="CHEBI:57540"/>
    </ligand>
</feature>
<keyword evidence="2 3" id="KW-0520">NAD</keyword>
<dbReference type="InterPro" id="IPR027546">
    <property type="entry name" value="Sirtuin_class_III"/>
</dbReference>
<comment type="domain">
    <text evidence="3">2 residues (Tyr-56 and Arg-59) present in a large hydrophobic pocket are probably involved in substrate specificity. They are important for desuccinylation activity, but dispensable for deacetylation activity.</text>
</comment>
<feature type="binding site" evidence="3">
    <location>
        <position position="56"/>
    </location>
    <ligand>
        <name>substrate</name>
    </ligand>
</feature>
<dbReference type="InterPro" id="IPR029035">
    <property type="entry name" value="DHS-like_NAD/FAD-binding_dom"/>
</dbReference>
<comment type="subcellular location">
    <subcellularLocation>
        <location evidence="3">Cytoplasm</location>
    </subcellularLocation>
</comment>
<comment type="catalytic activity">
    <reaction evidence="3">
        <text>N(6)-acetyl-L-lysyl-[protein] + NAD(+) + H2O = 2''-O-acetyl-ADP-D-ribose + nicotinamide + L-lysyl-[protein]</text>
        <dbReference type="Rhea" id="RHEA:43636"/>
        <dbReference type="Rhea" id="RHEA-COMP:9752"/>
        <dbReference type="Rhea" id="RHEA-COMP:10731"/>
        <dbReference type="ChEBI" id="CHEBI:15377"/>
        <dbReference type="ChEBI" id="CHEBI:17154"/>
        <dbReference type="ChEBI" id="CHEBI:29969"/>
        <dbReference type="ChEBI" id="CHEBI:57540"/>
        <dbReference type="ChEBI" id="CHEBI:61930"/>
        <dbReference type="ChEBI" id="CHEBI:83767"/>
        <dbReference type="EC" id="2.3.1.286"/>
    </reaction>
</comment>
<dbReference type="InterPro" id="IPR003000">
    <property type="entry name" value="Sirtuin"/>
</dbReference>
<reference evidence="6 7" key="1">
    <citation type="submission" date="2021-05" db="EMBL/GenBank/DDBJ databases">
        <title>A Polyphasic approach of four new species of the genus Ohtaekwangia: Ohtaekwangia histidinii sp. nov., Ohtaekwangia cretensis sp. nov., Ohtaekwangia indiensis sp. nov., Ohtaekwangia reichenbachii sp. nov. from diverse environment.</title>
        <authorList>
            <person name="Octaviana S."/>
        </authorList>
    </citation>
    <scope>NUCLEOTIDE SEQUENCE [LARGE SCALE GENOMIC DNA]</scope>
    <source>
        <strain evidence="6 7">PWU4</strain>
    </source>
</reference>
<feature type="binding site" evidence="3">
    <location>
        <position position="59"/>
    </location>
    <ligand>
        <name>substrate</name>
    </ligand>
</feature>
<dbReference type="PANTHER" id="PTHR11085">
    <property type="entry name" value="NAD-DEPENDENT PROTEIN DEACYLASE SIRTUIN-5, MITOCHONDRIAL-RELATED"/>
    <property type="match status" value="1"/>
</dbReference>
<comment type="caution">
    <text evidence="3 4">Lacks conserved residue(s) required for the propagation of feature annotation.</text>
</comment>
<dbReference type="PROSITE" id="PS50305">
    <property type="entry name" value="SIRTUIN"/>
    <property type="match status" value="1"/>
</dbReference>
<comment type="caution">
    <text evidence="6">The sequence shown here is derived from an EMBL/GenBank/DDBJ whole genome shotgun (WGS) entry which is preliminary data.</text>
</comment>
<dbReference type="GO" id="GO:0005737">
    <property type="term" value="C:cytoplasm"/>
    <property type="evidence" value="ECO:0007669"/>
    <property type="project" value="UniProtKB-SubCell"/>
</dbReference>
<feature type="active site" description="Proton acceptor" evidence="3">
    <location>
        <position position="107"/>
    </location>
</feature>
<evidence type="ECO:0000256" key="1">
    <source>
        <dbReference type="ARBA" id="ARBA00022679"/>
    </source>
</evidence>
<dbReference type="InterPro" id="IPR050134">
    <property type="entry name" value="NAD-dep_sirtuin_deacylases"/>
</dbReference>
<evidence type="ECO:0000256" key="2">
    <source>
        <dbReference type="ARBA" id="ARBA00023027"/>
    </source>
</evidence>
<evidence type="ECO:0000259" key="5">
    <source>
        <dbReference type="PROSITE" id="PS50305"/>
    </source>
</evidence>
<organism evidence="6 7">
    <name type="scientific">Chryseosolibacter histidini</name>
    <dbReference type="NCBI Taxonomy" id="2782349"/>
    <lineage>
        <taxon>Bacteria</taxon>
        <taxon>Pseudomonadati</taxon>
        <taxon>Bacteroidota</taxon>
        <taxon>Cytophagia</taxon>
        <taxon>Cytophagales</taxon>
        <taxon>Chryseotaleaceae</taxon>
        <taxon>Chryseosolibacter</taxon>
    </lineage>
</organism>
<dbReference type="EMBL" id="JAHESF010000001">
    <property type="protein sequence ID" value="MBT1695233.1"/>
    <property type="molecule type" value="Genomic_DNA"/>
</dbReference>
<evidence type="ECO:0000313" key="7">
    <source>
        <dbReference type="Proteomes" id="UP001319200"/>
    </source>
</evidence>
<evidence type="ECO:0000256" key="4">
    <source>
        <dbReference type="PROSITE-ProRule" id="PRU00236"/>
    </source>
</evidence>
<accession>A0AAP2DH01</accession>
<dbReference type="Pfam" id="PF02146">
    <property type="entry name" value="SIR2"/>
    <property type="match status" value="1"/>
</dbReference>
<dbReference type="EC" id="2.3.1.286" evidence="3"/>
<evidence type="ECO:0000313" key="6">
    <source>
        <dbReference type="EMBL" id="MBT1695233.1"/>
    </source>
</evidence>
<dbReference type="InterPro" id="IPR026590">
    <property type="entry name" value="Ssirtuin_cat_dom"/>
</dbReference>
<proteinExistence type="inferred from homology"/>
<sequence>MDVKKKLVVLSGAGISAESGVPTFRDSDGLWEGYNVMEVATPEGWQKDPALVLEFYNQRRKRAREVKPNRGHEVLAELEDHFNVTVVTQNIDDLHERAGSTNVIHLHGSLFESRSCADESLVYAIDGWELKLGDLCEKGSQLRPNIVWFGEMVPLMEVAAMHAAQADIFIVVGTSLVVYPAAGLIHYVPHDTLKYVVDPKLPDIGNMPFLKMFAEKASTGMEKVKAELLSLRFKV</sequence>
<dbReference type="GO" id="GO:0036054">
    <property type="term" value="F:protein-malonyllysine demalonylase activity"/>
    <property type="evidence" value="ECO:0007669"/>
    <property type="project" value="InterPro"/>
</dbReference>
<dbReference type="GO" id="GO:0036055">
    <property type="term" value="F:protein-succinyllysine desuccinylase activity"/>
    <property type="evidence" value="ECO:0007669"/>
    <property type="project" value="UniProtKB-UniRule"/>
</dbReference>
<gene>
    <name evidence="3" type="primary">cobB</name>
    <name evidence="6" type="ORF">KK083_00005</name>
</gene>
<dbReference type="Gene3D" id="3.30.1600.10">
    <property type="entry name" value="SIR2/SIRT2 'Small Domain"/>
    <property type="match status" value="1"/>
</dbReference>
<dbReference type="InterPro" id="IPR026591">
    <property type="entry name" value="Sirtuin_cat_small_dom_sf"/>
</dbReference>